<dbReference type="Proteomes" id="UP001195483">
    <property type="component" value="Unassembled WGS sequence"/>
</dbReference>
<evidence type="ECO:0000256" key="1">
    <source>
        <dbReference type="SAM" id="Phobius"/>
    </source>
</evidence>
<evidence type="ECO:0000313" key="3">
    <source>
        <dbReference type="Proteomes" id="UP001195483"/>
    </source>
</evidence>
<keyword evidence="1" id="KW-0812">Transmembrane</keyword>
<gene>
    <name evidence="2" type="ORF">CHS0354_004782</name>
</gene>
<sequence>MAVKHKDLDSDLVRIDTLLASISSANIRVVLHSPSGLIVSAIGAFFALLNAFVFLLSLLRLPTRELQVKKLKGKEVVMEKERKTTYQCEKKSTANALDITLLVFSSLALLMLIVGFLLPDWLYIRYKDGASQVSTLHMSIWYNILCPSNLETCEGASYGNLDKKLIDMNNPGCTR</sequence>
<reference evidence="2" key="1">
    <citation type="journal article" date="2021" name="Genome Biol. Evol.">
        <title>A High-Quality Reference Genome for a Parasitic Bivalve with Doubly Uniparental Inheritance (Bivalvia: Unionida).</title>
        <authorList>
            <person name="Smith C.H."/>
        </authorList>
    </citation>
    <scope>NUCLEOTIDE SEQUENCE</scope>
    <source>
        <strain evidence="2">CHS0354</strain>
    </source>
</reference>
<reference evidence="2" key="3">
    <citation type="submission" date="2023-05" db="EMBL/GenBank/DDBJ databases">
        <authorList>
            <person name="Smith C.H."/>
        </authorList>
    </citation>
    <scope>NUCLEOTIDE SEQUENCE</scope>
    <source>
        <strain evidence="2">CHS0354</strain>
        <tissue evidence="2">Mantle</tissue>
    </source>
</reference>
<organism evidence="2 3">
    <name type="scientific">Potamilus streckersoni</name>
    <dbReference type="NCBI Taxonomy" id="2493646"/>
    <lineage>
        <taxon>Eukaryota</taxon>
        <taxon>Metazoa</taxon>
        <taxon>Spiralia</taxon>
        <taxon>Lophotrochozoa</taxon>
        <taxon>Mollusca</taxon>
        <taxon>Bivalvia</taxon>
        <taxon>Autobranchia</taxon>
        <taxon>Heteroconchia</taxon>
        <taxon>Palaeoheterodonta</taxon>
        <taxon>Unionida</taxon>
        <taxon>Unionoidea</taxon>
        <taxon>Unionidae</taxon>
        <taxon>Ambleminae</taxon>
        <taxon>Lampsilini</taxon>
        <taxon>Potamilus</taxon>
    </lineage>
</organism>
<evidence type="ECO:0000313" key="2">
    <source>
        <dbReference type="EMBL" id="KAK3608124.1"/>
    </source>
</evidence>
<protein>
    <submittedName>
        <fullName evidence="2">Uncharacterized protein</fullName>
    </submittedName>
</protein>
<keyword evidence="1" id="KW-1133">Transmembrane helix</keyword>
<comment type="caution">
    <text evidence="2">The sequence shown here is derived from an EMBL/GenBank/DDBJ whole genome shotgun (WGS) entry which is preliminary data.</text>
</comment>
<feature type="transmembrane region" description="Helical" evidence="1">
    <location>
        <begin position="99"/>
        <end position="118"/>
    </location>
</feature>
<keyword evidence="3" id="KW-1185">Reference proteome</keyword>
<reference evidence="2" key="2">
    <citation type="journal article" date="2021" name="Genome Biol. Evol.">
        <title>Developing a high-quality reference genome for a parasitic bivalve with doubly uniparental inheritance (Bivalvia: Unionida).</title>
        <authorList>
            <person name="Smith C.H."/>
        </authorList>
    </citation>
    <scope>NUCLEOTIDE SEQUENCE</scope>
    <source>
        <strain evidence="2">CHS0354</strain>
        <tissue evidence="2">Mantle</tissue>
    </source>
</reference>
<dbReference type="EMBL" id="JAEAOA010000353">
    <property type="protein sequence ID" value="KAK3608124.1"/>
    <property type="molecule type" value="Genomic_DNA"/>
</dbReference>
<accession>A0AAE0TD35</accession>
<dbReference type="AlphaFoldDB" id="A0AAE0TD35"/>
<name>A0AAE0TD35_9BIVA</name>
<keyword evidence="1" id="KW-0472">Membrane</keyword>
<proteinExistence type="predicted"/>
<feature type="transmembrane region" description="Helical" evidence="1">
    <location>
        <begin position="37"/>
        <end position="59"/>
    </location>
</feature>